<dbReference type="EMBL" id="JAHHIF010000009">
    <property type="protein sequence ID" value="MBW4544572.1"/>
    <property type="molecule type" value="Genomic_DNA"/>
</dbReference>
<comment type="caution">
    <text evidence="3">The sequence shown here is derived from an EMBL/GenBank/DDBJ whole genome shotgun (WGS) entry which is preliminary data.</text>
</comment>
<accession>A0A951U988</accession>
<evidence type="ECO:0000313" key="4">
    <source>
        <dbReference type="Proteomes" id="UP000753908"/>
    </source>
</evidence>
<dbReference type="InterPro" id="IPR005149">
    <property type="entry name" value="Tscrpt_reg_PadR_N"/>
</dbReference>
<evidence type="ECO:0000259" key="1">
    <source>
        <dbReference type="Pfam" id="PF03551"/>
    </source>
</evidence>
<evidence type="ECO:0000313" key="3">
    <source>
        <dbReference type="EMBL" id="MBW4544572.1"/>
    </source>
</evidence>
<feature type="domain" description="Transcription regulator PadR C-terminal" evidence="2">
    <location>
        <begin position="95"/>
        <end position="166"/>
    </location>
</feature>
<organism evidence="3 4">
    <name type="scientific">Symplocastrum torsivum CPER-KK1</name>
    <dbReference type="NCBI Taxonomy" id="450513"/>
    <lineage>
        <taxon>Bacteria</taxon>
        <taxon>Bacillati</taxon>
        <taxon>Cyanobacteriota</taxon>
        <taxon>Cyanophyceae</taxon>
        <taxon>Oscillatoriophycideae</taxon>
        <taxon>Oscillatoriales</taxon>
        <taxon>Microcoleaceae</taxon>
        <taxon>Symplocastrum</taxon>
    </lineage>
</organism>
<dbReference type="InterPro" id="IPR036390">
    <property type="entry name" value="WH_DNA-bd_sf"/>
</dbReference>
<dbReference type="Proteomes" id="UP000753908">
    <property type="component" value="Unassembled WGS sequence"/>
</dbReference>
<dbReference type="AlphaFoldDB" id="A0A951U988"/>
<protein>
    <submittedName>
        <fullName evidence="3">PadR family transcriptional regulator</fullName>
    </submittedName>
</protein>
<reference evidence="3" key="2">
    <citation type="journal article" date="2022" name="Microbiol. Resour. Announc.">
        <title>Metagenome Sequencing to Explore Phylogenomics of Terrestrial Cyanobacteria.</title>
        <authorList>
            <person name="Ward R.D."/>
            <person name="Stajich J.E."/>
            <person name="Johansen J.R."/>
            <person name="Huntemann M."/>
            <person name="Clum A."/>
            <person name="Foster B."/>
            <person name="Foster B."/>
            <person name="Roux S."/>
            <person name="Palaniappan K."/>
            <person name="Varghese N."/>
            <person name="Mukherjee S."/>
            <person name="Reddy T.B.K."/>
            <person name="Daum C."/>
            <person name="Copeland A."/>
            <person name="Chen I.A."/>
            <person name="Ivanova N.N."/>
            <person name="Kyrpides N.C."/>
            <person name="Shapiro N."/>
            <person name="Eloe-Fadrosh E.A."/>
            <person name="Pietrasiak N."/>
        </authorList>
    </citation>
    <scope>NUCLEOTIDE SEQUENCE</scope>
    <source>
        <strain evidence="3">CPER-KK1</strain>
    </source>
</reference>
<dbReference type="Pfam" id="PF03551">
    <property type="entry name" value="PadR"/>
    <property type="match status" value="1"/>
</dbReference>
<reference evidence="3" key="1">
    <citation type="submission" date="2021-05" db="EMBL/GenBank/DDBJ databases">
        <authorList>
            <person name="Pietrasiak N."/>
            <person name="Ward R."/>
            <person name="Stajich J.E."/>
            <person name="Kurbessoian T."/>
        </authorList>
    </citation>
    <scope>NUCLEOTIDE SEQUENCE</scope>
    <source>
        <strain evidence="3">CPER-KK1</strain>
    </source>
</reference>
<dbReference type="Pfam" id="PF10400">
    <property type="entry name" value="Vir_act_alpha_C"/>
    <property type="match status" value="1"/>
</dbReference>
<feature type="domain" description="Transcription regulator PadR N-terminal" evidence="1">
    <location>
        <begin position="7"/>
        <end position="79"/>
    </location>
</feature>
<dbReference type="InterPro" id="IPR052509">
    <property type="entry name" value="Metal_resp_DNA-bind_regulator"/>
</dbReference>
<dbReference type="SUPFAM" id="SSF46785">
    <property type="entry name" value="Winged helix' DNA-binding domain"/>
    <property type="match status" value="1"/>
</dbReference>
<sequence length="192" mass="22674">MLELATLGLLQCEPLHGYRLKQQLELFMSSSISVNYGAIYPLLRRLEERGEIATLVTDQTETGLSRKTYCITDKGHQRWHQKMIEHPHESWVNSRSRFFIKFFFFGNLEPAERIKLLEHRLNVCQLRLESFEVEHQALTDPYQKSVGQQCLSGLRSDIEWIKEQLEKERYQSDCQAETPVGLSQRIFYDYKD</sequence>
<name>A0A951U988_9CYAN</name>
<dbReference type="InterPro" id="IPR036388">
    <property type="entry name" value="WH-like_DNA-bd_sf"/>
</dbReference>
<dbReference type="InterPro" id="IPR018309">
    <property type="entry name" value="Tscrpt_reg_PadR_C"/>
</dbReference>
<evidence type="ECO:0000259" key="2">
    <source>
        <dbReference type="Pfam" id="PF10400"/>
    </source>
</evidence>
<dbReference type="PANTHER" id="PTHR33169">
    <property type="entry name" value="PADR-FAMILY TRANSCRIPTIONAL REGULATOR"/>
    <property type="match status" value="1"/>
</dbReference>
<dbReference type="PANTHER" id="PTHR33169:SF26">
    <property type="entry name" value="CONSERVED PROTEIN"/>
    <property type="match status" value="1"/>
</dbReference>
<dbReference type="Gene3D" id="1.10.10.10">
    <property type="entry name" value="Winged helix-like DNA-binding domain superfamily/Winged helix DNA-binding domain"/>
    <property type="match status" value="1"/>
</dbReference>
<gene>
    <name evidence="3" type="ORF">KME25_09025</name>
</gene>
<proteinExistence type="predicted"/>